<dbReference type="PROSITE" id="PS50082">
    <property type="entry name" value="WD_REPEATS_2"/>
    <property type="match status" value="1"/>
</dbReference>
<dbReference type="GO" id="GO:0045503">
    <property type="term" value="F:dynein light chain binding"/>
    <property type="evidence" value="ECO:0007669"/>
    <property type="project" value="TreeGrafter"/>
</dbReference>
<feature type="repeat" description="WD" evidence="5">
    <location>
        <begin position="489"/>
        <end position="536"/>
    </location>
</feature>
<keyword evidence="8" id="KW-1185">Reference proteome</keyword>
<protein>
    <submittedName>
        <fullName evidence="7">WD40 repeat-like protein</fullName>
    </submittedName>
</protein>
<evidence type="ECO:0000256" key="3">
    <source>
        <dbReference type="ARBA" id="ARBA00022574"/>
    </source>
</evidence>
<dbReference type="FunFam" id="2.130.10.10:FF:000414">
    <property type="entry name" value="Cytoplasmic dynein intermediate chain"/>
    <property type="match status" value="1"/>
</dbReference>
<dbReference type="InParanoid" id="A0A3N4L873"/>
<dbReference type="FunCoup" id="A0A3N4L873">
    <property type="interactions" value="62"/>
</dbReference>
<comment type="subcellular location">
    <subcellularLocation>
        <location evidence="1">Cytoplasm</location>
    </subcellularLocation>
</comment>
<sequence>MSTNTTEQRRAEIAAKKARLAEIKRRNQERQQSLSIQRRSTELNEVTAPLPRSYADRRSLEDLVNVLIGDRPSSTGPGAMKSSRSNSVMSGADSNFSDSASPTIMSPGVAMTPDSTPTPNQLNLQHMSIAPLTITYDAPPSPVREVVTYSKEVQTSEAWTGPDDEEGDDGFESRSRRTDEELREQIRKEIEEELRELHADEQQQNGNSGLDSNGGFFARELTDEERAAITASEDFVDFIERSSKVVERALDMEYDVLADYGLGMNAEDEEQSGRKIKEIAQFYDERWSKKRMISDINYSPKFPELLLASYTKNPSAPHDPDGLVLVWNMHMHDRPEYVFHAQSDVLTARFSPFHPNLIVGGAYSGQVLLWDTRAKSQPVLKTPLTGSGHTHPVYSVSVIGTQNANNILSCSTDGVVCGWTVDMLAQPQELLELITPPPSKTDDLSPTCMAFPHSDPTYFLVGTEEGTIYPCHRYDRAGAKAGVEPRISYKGHAGPVMSVDFHPVRGPVDLGDLVLSSSVDWSVKLWKARPPAATTSSASGSPQIATPILEFSREDVVYDAAWSPVKPGMFGLVDGAGQLEIWDITVDTEVPVAKAQPSSRVGATHLTKGLNKLAWEEHDGKRVAVGGLDGTVTVFEVAIDPPRNEEWASVKRLVSRAELGNNSIIAAGK</sequence>
<feature type="region of interest" description="Disordered" evidence="6">
    <location>
        <begin position="68"/>
        <end position="100"/>
    </location>
</feature>
<reference evidence="7 8" key="1">
    <citation type="journal article" date="2018" name="Nat. Ecol. Evol.">
        <title>Pezizomycetes genomes reveal the molecular basis of ectomycorrhizal truffle lifestyle.</title>
        <authorList>
            <person name="Murat C."/>
            <person name="Payen T."/>
            <person name="Noel B."/>
            <person name="Kuo A."/>
            <person name="Morin E."/>
            <person name="Chen J."/>
            <person name="Kohler A."/>
            <person name="Krizsan K."/>
            <person name="Balestrini R."/>
            <person name="Da Silva C."/>
            <person name="Montanini B."/>
            <person name="Hainaut M."/>
            <person name="Levati E."/>
            <person name="Barry K.W."/>
            <person name="Belfiori B."/>
            <person name="Cichocki N."/>
            <person name="Clum A."/>
            <person name="Dockter R.B."/>
            <person name="Fauchery L."/>
            <person name="Guy J."/>
            <person name="Iotti M."/>
            <person name="Le Tacon F."/>
            <person name="Lindquist E.A."/>
            <person name="Lipzen A."/>
            <person name="Malagnac F."/>
            <person name="Mello A."/>
            <person name="Molinier V."/>
            <person name="Miyauchi S."/>
            <person name="Poulain J."/>
            <person name="Riccioni C."/>
            <person name="Rubini A."/>
            <person name="Sitrit Y."/>
            <person name="Splivallo R."/>
            <person name="Traeger S."/>
            <person name="Wang M."/>
            <person name="Zifcakova L."/>
            <person name="Wipf D."/>
            <person name="Zambonelli A."/>
            <person name="Paolocci F."/>
            <person name="Nowrousian M."/>
            <person name="Ottonello S."/>
            <person name="Baldrian P."/>
            <person name="Spatafora J.W."/>
            <person name="Henrissat B."/>
            <person name="Nagy L.G."/>
            <person name="Aury J.M."/>
            <person name="Wincker P."/>
            <person name="Grigoriev I.V."/>
            <person name="Bonfante P."/>
            <person name="Martin F.M."/>
        </authorList>
    </citation>
    <scope>NUCLEOTIDE SEQUENCE [LARGE SCALE GENOMIC DNA]</scope>
    <source>
        <strain evidence="7 8">CCBAS932</strain>
    </source>
</reference>
<dbReference type="SMART" id="SM00320">
    <property type="entry name" value="WD40"/>
    <property type="match status" value="5"/>
</dbReference>
<dbReference type="GO" id="GO:0005737">
    <property type="term" value="C:cytoplasm"/>
    <property type="evidence" value="ECO:0007669"/>
    <property type="project" value="UniProtKB-SubCell"/>
</dbReference>
<evidence type="ECO:0000256" key="6">
    <source>
        <dbReference type="SAM" id="MobiDB-lite"/>
    </source>
</evidence>
<dbReference type="GO" id="GO:0010970">
    <property type="term" value="P:transport along microtubule"/>
    <property type="evidence" value="ECO:0007669"/>
    <property type="project" value="TreeGrafter"/>
</dbReference>
<dbReference type="InterPro" id="IPR015943">
    <property type="entry name" value="WD40/YVTN_repeat-like_dom_sf"/>
</dbReference>
<dbReference type="GO" id="GO:0045504">
    <property type="term" value="F:dynein heavy chain binding"/>
    <property type="evidence" value="ECO:0007669"/>
    <property type="project" value="TreeGrafter"/>
</dbReference>
<dbReference type="OrthoDB" id="366230at2759"/>
<keyword evidence="3 5" id="KW-0853">WD repeat</keyword>
<evidence type="ECO:0000256" key="2">
    <source>
        <dbReference type="ARBA" id="ARBA00022490"/>
    </source>
</evidence>
<dbReference type="InterPro" id="IPR050687">
    <property type="entry name" value="Dynein_IC"/>
</dbReference>
<dbReference type="InterPro" id="IPR036322">
    <property type="entry name" value="WD40_repeat_dom_sf"/>
</dbReference>
<proteinExistence type="predicted"/>
<dbReference type="Gene3D" id="2.130.10.10">
    <property type="entry name" value="YVTN repeat-like/Quinoprotein amine dehydrogenase"/>
    <property type="match status" value="2"/>
</dbReference>
<gene>
    <name evidence="7" type="ORF">P167DRAFT_601473</name>
</gene>
<dbReference type="Proteomes" id="UP000277580">
    <property type="component" value="Unassembled WGS sequence"/>
</dbReference>
<accession>A0A3N4L873</accession>
<dbReference type="InterPro" id="IPR001680">
    <property type="entry name" value="WD40_rpt"/>
</dbReference>
<name>A0A3N4L873_9PEZI</name>
<feature type="region of interest" description="Disordered" evidence="6">
    <location>
        <begin position="22"/>
        <end position="42"/>
    </location>
</feature>
<dbReference type="GO" id="GO:0005868">
    <property type="term" value="C:cytoplasmic dynein complex"/>
    <property type="evidence" value="ECO:0007669"/>
    <property type="project" value="TreeGrafter"/>
</dbReference>
<evidence type="ECO:0000256" key="1">
    <source>
        <dbReference type="ARBA" id="ARBA00004496"/>
    </source>
</evidence>
<keyword evidence="2" id="KW-0963">Cytoplasm</keyword>
<dbReference type="Pfam" id="PF00400">
    <property type="entry name" value="WD40"/>
    <property type="match status" value="3"/>
</dbReference>
<feature type="region of interest" description="Disordered" evidence="6">
    <location>
        <begin position="152"/>
        <end position="182"/>
    </location>
</feature>
<dbReference type="PANTHER" id="PTHR12442:SF22">
    <property type="entry name" value="CYTOPLASMIC DYNEIN 1 INTERMEDIATE CHAIN-RELATED"/>
    <property type="match status" value="1"/>
</dbReference>
<dbReference type="EMBL" id="ML119105">
    <property type="protein sequence ID" value="RPB17669.1"/>
    <property type="molecule type" value="Genomic_DNA"/>
</dbReference>
<dbReference type="PANTHER" id="PTHR12442">
    <property type="entry name" value="DYNEIN INTERMEDIATE CHAIN"/>
    <property type="match status" value="1"/>
</dbReference>
<evidence type="ECO:0000313" key="7">
    <source>
        <dbReference type="EMBL" id="RPB17669.1"/>
    </source>
</evidence>
<evidence type="ECO:0000256" key="4">
    <source>
        <dbReference type="ARBA" id="ARBA00022737"/>
    </source>
</evidence>
<feature type="compositionally biased region" description="Polar residues" evidence="6">
    <location>
        <begin position="72"/>
        <end position="100"/>
    </location>
</feature>
<keyword evidence="4" id="KW-0677">Repeat</keyword>
<evidence type="ECO:0000256" key="5">
    <source>
        <dbReference type="PROSITE-ProRule" id="PRU00221"/>
    </source>
</evidence>
<evidence type="ECO:0000313" key="8">
    <source>
        <dbReference type="Proteomes" id="UP000277580"/>
    </source>
</evidence>
<feature type="compositionally biased region" description="Basic and acidic residues" evidence="6">
    <location>
        <begin position="171"/>
        <end position="182"/>
    </location>
</feature>
<dbReference type="AlphaFoldDB" id="A0A3N4L873"/>
<dbReference type="STRING" id="1392247.A0A3N4L873"/>
<organism evidence="7 8">
    <name type="scientific">Morchella conica CCBAS932</name>
    <dbReference type="NCBI Taxonomy" id="1392247"/>
    <lineage>
        <taxon>Eukaryota</taxon>
        <taxon>Fungi</taxon>
        <taxon>Dikarya</taxon>
        <taxon>Ascomycota</taxon>
        <taxon>Pezizomycotina</taxon>
        <taxon>Pezizomycetes</taxon>
        <taxon>Pezizales</taxon>
        <taxon>Morchellaceae</taxon>
        <taxon>Morchella</taxon>
    </lineage>
</organism>
<dbReference type="SUPFAM" id="SSF50978">
    <property type="entry name" value="WD40 repeat-like"/>
    <property type="match status" value="1"/>
</dbReference>